<dbReference type="AlphaFoldDB" id="A0A346NRV0"/>
<dbReference type="NCBIfam" id="TIGR03185">
    <property type="entry name" value="DNA_S_dndD"/>
    <property type="match status" value="1"/>
</dbReference>
<accession>A0A346NRV0</accession>
<evidence type="ECO:0000256" key="1">
    <source>
        <dbReference type="SAM" id="Coils"/>
    </source>
</evidence>
<dbReference type="EMBL" id="CP031769">
    <property type="protein sequence ID" value="AXR08257.1"/>
    <property type="molecule type" value="Genomic_DNA"/>
</dbReference>
<dbReference type="PANTHER" id="PTHR32114">
    <property type="entry name" value="ABC TRANSPORTER ABCH.3"/>
    <property type="match status" value="1"/>
</dbReference>
<proteinExistence type="predicted"/>
<dbReference type="REBASE" id="268958">
    <property type="entry name" value="M.SspN102DndDP"/>
</dbReference>
<evidence type="ECO:0000313" key="4">
    <source>
        <dbReference type="Proteomes" id="UP000262073"/>
    </source>
</evidence>
<keyword evidence="1" id="KW-0175">Coiled coil</keyword>
<dbReference type="Proteomes" id="UP000262073">
    <property type="component" value="Chromosome"/>
</dbReference>
<dbReference type="Pfam" id="PF13476">
    <property type="entry name" value="AAA_23"/>
    <property type="match status" value="1"/>
</dbReference>
<gene>
    <name evidence="3" type="primary">dndD</name>
    <name evidence="3" type="ORF">D0Y50_18975</name>
</gene>
<dbReference type="SUPFAM" id="SSF52540">
    <property type="entry name" value="P-loop containing nucleoside triphosphate hydrolases"/>
    <property type="match status" value="2"/>
</dbReference>
<dbReference type="PANTHER" id="PTHR32114:SF2">
    <property type="entry name" value="ABC TRANSPORTER ABCH.3"/>
    <property type="match status" value="1"/>
</dbReference>
<feature type="domain" description="Rad50/SbcC-type AAA" evidence="2">
    <location>
        <begin position="6"/>
        <end position="238"/>
    </location>
</feature>
<dbReference type="KEGG" id="salm:D0Y50_18975"/>
<organism evidence="3 4">
    <name type="scientific">Salinimonas sediminis</name>
    <dbReference type="NCBI Taxonomy" id="2303538"/>
    <lineage>
        <taxon>Bacteria</taxon>
        <taxon>Pseudomonadati</taxon>
        <taxon>Pseudomonadota</taxon>
        <taxon>Gammaproteobacteria</taxon>
        <taxon>Alteromonadales</taxon>
        <taxon>Alteromonadaceae</taxon>
        <taxon>Alteromonas/Salinimonas group</taxon>
        <taxon>Salinimonas</taxon>
    </lineage>
</organism>
<dbReference type="Gene3D" id="3.40.50.300">
    <property type="entry name" value="P-loop containing nucleotide triphosphate hydrolases"/>
    <property type="match status" value="2"/>
</dbReference>
<evidence type="ECO:0000313" key="3">
    <source>
        <dbReference type="EMBL" id="AXR08257.1"/>
    </source>
</evidence>
<reference evidence="3 4" key="1">
    <citation type="submission" date="2018-08" db="EMBL/GenBank/DDBJ databases">
        <title>Salinimonas sediminis sp. nov., a piezophilic bacterium isolated from a deep-sea sediment sample from the New Britain Trench.</title>
        <authorList>
            <person name="Cao J."/>
        </authorList>
    </citation>
    <scope>NUCLEOTIDE SEQUENCE [LARGE SCALE GENOMIC DNA]</scope>
    <source>
        <strain evidence="3 4">N102</strain>
    </source>
</reference>
<sequence length="664" mass="74067">MIFKTLTVNNFRVFNAEHTIELAPRRDGVFTKPIVLFGGLNGAGKTSILTAIRLLLMGKRAVGAAVSAKDYADYLTAQINNKAQADESSATASIRLEFSHTHKGKHNTFVVTRLWDIAGKETLTLKLNDDLLDVLTGEQVQAILSEMIPPGISDLFFFDGEKIAELAEDDTGAYLKEAVQKLLGIDIVNRLTDDLDIYLKQVTKDTIDKKSLNQITVLEKEKNQAYKEAQQAQDSAEQIRPRLTELRKAVEHLEAKIQERGGAWAKTKSQEKERAEQLIKEENQLSGATLQELDGAFPISLAPNAIADLITQLEKEQEFKQHQAFIRKFEAATNDLAHSISGKFNAQPEDISSLLSDFVKSQNSASSDDEVRLDISDSDFYRLKANVDSAIDAKKNVTSLMEDLNAVQNELASLSINIERAPDEQELANNYSKLRELDKNIALAKDNYKSYLTNAKEKMSKALDIAKRLEKLFNQQKNEATVVKALTRVEAAQNALGDFSSHLTALRVTQLEDLFATSYRKLARKGDLKLAAKIDAKTFDVSLVDQEGIVINRKSLSAGEKQIFAFAILEALGKLSGKVLPVVVDTPLGRLDSKHRDKLITHYFPEAGEQVILLSTDTEVDEEFYTLLSDKVSHAYEIDFNEKTRCSSVQEGYFWQEAKQMEAV</sequence>
<dbReference type="InterPro" id="IPR017599">
    <property type="entry name" value="DNA_S_DndD"/>
</dbReference>
<dbReference type="GO" id="GO:0016887">
    <property type="term" value="F:ATP hydrolysis activity"/>
    <property type="evidence" value="ECO:0007669"/>
    <property type="project" value="InterPro"/>
</dbReference>
<dbReference type="InterPro" id="IPR027417">
    <property type="entry name" value="P-loop_NTPase"/>
</dbReference>
<dbReference type="OrthoDB" id="9795626at2"/>
<dbReference type="RefSeq" id="WP_117318494.1">
    <property type="nucleotide sequence ID" value="NZ_CP031769.1"/>
</dbReference>
<protein>
    <submittedName>
        <fullName evidence="3">DNA sulfur modification protein DndD</fullName>
    </submittedName>
</protein>
<keyword evidence="4" id="KW-1185">Reference proteome</keyword>
<name>A0A346NRV0_9ALTE</name>
<feature type="coiled-coil region" evidence="1">
    <location>
        <begin position="390"/>
        <end position="479"/>
    </location>
</feature>
<dbReference type="GO" id="GO:0006302">
    <property type="term" value="P:double-strand break repair"/>
    <property type="evidence" value="ECO:0007669"/>
    <property type="project" value="InterPro"/>
</dbReference>
<evidence type="ECO:0000259" key="2">
    <source>
        <dbReference type="Pfam" id="PF13476"/>
    </source>
</evidence>
<dbReference type="InterPro" id="IPR038729">
    <property type="entry name" value="Rad50/SbcC_AAA"/>
</dbReference>